<comment type="caution">
    <text evidence="2">The sequence shown here is derived from an EMBL/GenBank/DDBJ whole genome shotgun (WGS) entry which is preliminary data.</text>
</comment>
<dbReference type="Proteomes" id="UP001595696">
    <property type="component" value="Unassembled WGS sequence"/>
</dbReference>
<evidence type="ECO:0000256" key="1">
    <source>
        <dbReference type="SAM" id="Phobius"/>
    </source>
</evidence>
<dbReference type="RefSeq" id="WP_378616995.1">
    <property type="nucleotide sequence ID" value="NZ_JBHSAX010000033.1"/>
</dbReference>
<dbReference type="EMBL" id="JBHSAX010000033">
    <property type="protein sequence ID" value="MFC3966363.1"/>
    <property type="molecule type" value="Genomic_DNA"/>
</dbReference>
<sequence>MADRWYFWCGVLAFAALTVAAVELVRNSGSPFVLVLVLGSLVVLGASLIRRRADSGIGSRHPGP</sequence>
<organism evidence="2 3">
    <name type="scientific">Nocardia jiangsuensis</name>
    <dbReference type="NCBI Taxonomy" id="1691563"/>
    <lineage>
        <taxon>Bacteria</taxon>
        <taxon>Bacillati</taxon>
        <taxon>Actinomycetota</taxon>
        <taxon>Actinomycetes</taxon>
        <taxon>Mycobacteriales</taxon>
        <taxon>Nocardiaceae</taxon>
        <taxon>Nocardia</taxon>
    </lineage>
</organism>
<evidence type="ECO:0008006" key="4">
    <source>
        <dbReference type="Google" id="ProtNLM"/>
    </source>
</evidence>
<keyword evidence="1" id="KW-0472">Membrane</keyword>
<reference evidence="3" key="1">
    <citation type="journal article" date="2019" name="Int. J. Syst. Evol. Microbiol.">
        <title>The Global Catalogue of Microorganisms (GCM) 10K type strain sequencing project: providing services to taxonomists for standard genome sequencing and annotation.</title>
        <authorList>
            <consortium name="The Broad Institute Genomics Platform"/>
            <consortium name="The Broad Institute Genome Sequencing Center for Infectious Disease"/>
            <person name="Wu L."/>
            <person name="Ma J."/>
        </authorList>
    </citation>
    <scope>NUCLEOTIDE SEQUENCE [LARGE SCALE GENOMIC DNA]</scope>
    <source>
        <strain evidence="3">CGMCC 4.7330</strain>
    </source>
</reference>
<keyword evidence="1" id="KW-1133">Transmembrane helix</keyword>
<accession>A0ABV8E2K2</accession>
<keyword evidence="3" id="KW-1185">Reference proteome</keyword>
<gene>
    <name evidence="2" type="ORF">ACFO0B_30645</name>
</gene>
<protein>
    <recommendedName>
        <fullName evidence="4">LPXTG cell wall anchor domain-containing protein</fullName>
    </recommendedName>
</protein>
<evidence type="ECO:0000313" key="2">
    <source>
        <dbReference type="EMBL" id="MFC3966363.1"/>
    </source>
</evidence>
<proteinExistence type="predicted"/>
<evidence type="ECO:0000313" key="3">
    <source>
        <dbReference type="Proteomes" id="UP001595696"/>
    </source>
</evidence>
<feature type="transmembrane region" description="Helical" evidence="1">
    <location>
        <begin position="31"/>
        <end position="49"/>
    </location>
</feature>
<keyword evidence="1" id="KW-0812">Transmembrane</keyword>
<name>A0ABV8E2K2_9NOCA</name>